<organism evidence="2 3">
    <name type="scientific">Portunus trituberculatus</name>
    <name type="common">Swimming crab</name>
    <name type="synonym">Neptunus trituberculatus</name>
    <dbReference type="NCBI Taxonomy" id="210409"/>
    <lineage>
        <taxon>Eukaryota</taxon>
        <taxon>Metazoa</taxon>
        <taxon>Ecdysozoa</taxon>
        <taxon>Arthropoda</taxon>
        <taxon>Crustacea</taxon>
        <taxon>Multicrustacea</taxon>
        <taxon>Malacostraca</taxon>
        <taxon>Eumalacostraca</taxon>
        <taxon>Eucarida</taxon>
        <taxon>Decapoda</taxon>
        <taxon>Pleocyemata</taxon>
        <taxon>Brachyura</taxon>
        <taxon>Eubrachyura</taxon>
        <taxon>Portunoidea</taxon>
        <taxon>Portunidae</taxon>
        <taxon>Portuninae</taxon>
        <taxon>Portunus</taxon>
    </lineage>
</organism>
<protein>
    <submittedName>
        <fullName evidence="2">Uncharacterized protein</fullName>
    </submittedName>
</protein>
<keyword evidence="3" id="KW-1185">Reference proteome</keyword>
<dbReference type="AlphaFoldDB" id="A0A5B7CNF3"/>
<feature type="region of interest" description="Disordered" evidence="1">
    <location>
        <begin position="1"/>
        <end position="32"/>
    </location>
</feature>
<comment type="caution">
    <text evidence="2">The sequence shown here is derived from an EMBL/GenBank/DDBJ whole genome shotgun (WGS) entry which is preliminary data.</text>
</comment>
<gene>
    <name evidence="2" type="ORF">E2C01_003888</name>
</gene>
<name>A0A5B7CNF3_PORTR</name>
<accession>A0A5B7CNF3</accession>
<reference evidence="2 3" key="1">
    <citation type="submission" date="2019-05" db="EMBL/GenBank/DDBJ databases">
        <title>Another draft genome of Portunus trituberculatus and its Hox gene families provides insights of decapod evolution.</title>
        <authorList>
            <person name="Jeong J.-H."/>
            <person name="Song I."/>
            <person name="Kim S."/>
            <person name="Choi T."/>
            <person name="Kim D."/>
            <person name="Ryu S."/>
            <person name="Kim W."/>
        </authorList>
    </citation>
    <scope>NUCLEOTIDE SEQUENCE [LARGE SCALE GENOMIC DNA]</scope>
    <source>
        <tissue evidence="2">Muscle</tissue>
    </source>
</reference>
<proteinExistence type="predicted"/>
<dbReference type="Proteomes" id="UP000324222">
    <property type="component" value="Unassembled WGS sequence"/>
</dbReference>
<dbReference type="EMBL" id="VSRR010000152">
    <property type="protein sequence ID" value="MPC11227.1"/>
    <property type="molecule type" value="Genomic_DNA"/>
</dbReference>
<evidence type="ECO:0000313" key="2">
    <source>
        <dbReference type="EMBL" id="MPC11227.1"/>
    </source>
</evidence>
<evidence type="ECO:0000256" key="1">
    <source>
        <dbReference type="SAM" id="MobiDB-lite"/>
    </source>
</evidence>
<evidence type="ECO:0000313" key="3">
    <source>
        <dbReference type="Proteomes" id="UP000324222"/>
    </source>
</evidence>
<sequence length="65" mass="6681">MVTDCGVNGEGSDTRSHSGPSPEQAPQAWDHAHMSFQAVNLQAIPECHHPASRSALLGSGASPGC</sequence>